<dbReference type="AlphaFoldDB" id="A0A3B5QLB7"/>
<feature type="region of interest" description="Disordered" evidence="1">
    <location>
        <begin position="59"/>
        <end position="224"/>
    </location>
</feature>
<protein>
    <submittedName>
        <fullName evidence="3">Uncharacterized protein</fullName>
    </submittedName>
</protein>
<evidence type="ECO:0000313" key="4">
    <source>
        <dbReference type="Proteomes" id="UP000002852"/>
    </source>
</evidence>
<sequence>MKLLIAVFIFVNSDLYWLNVILCLYESDQAEVSFSSAIQDKNSLKDDFLRTVPGLPRGFHGLASSPRRGPSSMSLLGPQSSSAPRLEPLESSSPLRGPLSSSKPRLGPRSSSKPRLGPRSSSKPRLGPRSSSNPRLGPRSSSPPLLGPLSSSKPRRGPRSSSISLRGGRSSSPPRRGPRSSSKPRRGPRSSPSRRGPSPRLKGPSRSSRLSSRPSCLQSLRRKRFPFKTDTENSGWNVSILHTCQEPGGAIPSRRQFSFSTLPRPSPPVTRQDVSPESPSPEATSTSYSTHFSSFYCKAVKTVFWLLPLKTGSYWFLLSFIINLSSYNKNKSVKCQYVILLLHVEKICRFL</sequence>
<reference evidence="3" key="3">
    <citation type="submission" date="2025-08" db="UniProtKB">
        <authorList>
            <consortium name="Ensembl"/>
        </authorList>
    </citation>
    <scope>IDENTIFICATION</scope>
    <source>
        <strain evidence="3">JP 163 A</strain>
    </source>
</reference>
<feature type="transmembrane region" description="Helical" evidence="2">
    <location>
        <begin position="303"/>
        <end position="324"/>
    </location>
</feature>
<keyword evidence="4" id="KW-1185">Reference proteome</keyword>
<keyword evidence="2" id="KW-0812">Transmembrane</keyword>
<dbReference type="Ensembl" id="ENSXMAT00000033765.1">
    <property type="protein sequence ID" value="ENSXMAP00000031382.1"/>
    <property type="gene ID" value="ENSXMAG00000029111.1"/>
</dbReference>
<accession>A0A3B5QLB7</accession>
<name>A0A3B5QLB7_XIPMA</name>
<feature type="compositionally biased region" description="Low complexity" evidence="1">
    <location>
        <begin position="127"/>
        <end position="152"/>
    </location>
</feature>
<feature type="compositionally biased region" description="Polar residues" evidence="1">
    <location>
        <begin position="109"/>
        <end position="123"/>
    </location>
</feature>
<dbReference type="InParanoid" id="A0A3B5QLB7"/>
<evidence type="ECO:0000256" key="2">
    <source>
        <dbReference type="SAM" id="Phobius"/>
    </source>
</evidence>
<keyword evidence="2" id="KW-1133">Transmembrane helix</keyword>
<organism evidence="3 4">
    <name type="scientific">Xiphophorus maculatus</name>
    <name type="common">Southern platyfish</name>
    <name type="synonym">Platypoecilus maculatus</name>
    <dbReference type="NCBI Taxonomy" id="8083"/>
    <lineage>
        <taxon>Eukaryota</taxon>
        <taxon>Metazoa</taxon>
        <taxon>Chordata</taxon>
        <taxon>Craniata</taxon>
        <taxon>Vertebrata</taxon>
        <taxon>Euteleostomi</taxon>
        <taxon>Actinopterygii</taxon>
        <taxon>Neopterygii</taxon>
        <taxon>Teleostei</taxon>
        <taxon>Neoteleostei</taxon>
        <taxon>Acanthomorphata</taxon>
        <taxon>Ovalentaria</taxon>
        <taxon>Atherinomorphae</taxon>
        <taxon>Cyprinodontiformes</taxon>
        <taxon>Poeciliidae</taxon>
        <taxon>Poeciliinae</taxon>
        <taxon>Xiphophorus</taxon>
    </lineage>
</organism>
<reference evidence="4" key="2">
    <citation type="journal article" date="2013" name="Nat. Genet.">
        <title>The genome of the platyfish, Xiphophorus maculatus, provides insights into evolutionary adaptation and several complex traits.</title>
        <authorList>
            <person name="Schartl M."/>
            <person name="Walter R.B."/>
            <person name="Shen Y."/>
            <person name="Garcia T."/>
            <person name="Catchen J."/>
            <person name="Amores A."/>
            <person name="Braasch I."/>
            <person name="Chalopin D."/>
            <person name="Volff J.N."/>
            <person name="Lesch K.P."/>
            <person name="Bisazza A."/>
            <person name="Minx P."/>
            <person name="Hillier L."/>
            <person name="Wilson R.K."/>
            <person name="Fuerstenberg S."/>
            <person name="Boore J."/>
            <person name="Searle S."/>
            <person name="Postlethwait J.H."/>
            <person name="Warren W.C."/>
        </authorList>
    </citation>
    <scope>NUCLEOTIDE SEQUENCE [LARGE SCALE GENOMIC DNA]</scope>
    <source>
        <strain evidence="4">JP 163 A</strain>
    </source>
</reference>
<evidence type="ECO:0000256" key="1">
    <source>
        <dbReference type="SAM" id="MobiDB-lite"/>
    </source>
</evidence>
<keyword evidence="2" id="KW-0472">Membrane</keyword>
<dbReference type="GeneTree" id="ENSGT01140000283522"/>
<feature type="compositionally biased region" description="Low complexity" evidence="1">
    <location>
        <begin position="189"/>
        <end position="219"/>
    </location>
</feature>
<feature type="compositionally biased region" description="Low complexity" evidence="1">
    <location>
        <begin position="275"/>
        <end position="287"/>
    </location>
</feature>
<feature type="region of interest" description="Disordered" evidence="1">
    <location>
        <begin position="247"/>
        <end position="287"/>
    </location>
</feature>
<feature type="compositionally biased region" description="Basic residues" evidence="1">
    <location>
        <begin position="176"/>
        <end position="188"/>
    </location>
</feature>
<proteinExistence type="predicted"/>
<reference evidence="4" key="1">
    <citation type="submission" date="2012-01" db="EMBL/GenBank/DDBJ databases">
        <authorList>
            <person name="Walter R."/>
            <person name="Schartl M."/>
            <person name="Warren W."/>
        </authorList>
    </citation>
    <scope>NUCLEOTIDE SEQUENCE [LARGE SCALE GENOMIC DNA]</scope>
    <source>
        <strain evidence="4">JP 163 A</strain>
    </source>
</reference>
<dbReference type="Proteomes" id="UP000002852">
    <property type="component" value="Unassembled WGS sequence"/>
</dbReference>
<reference evidence="3" key="4">
    <citation type="submission" date="2025-09" db="UniProtKB">
        <authorList>
            <consortium name="Ensembl"/>
        </authorList>
    </citation>
    <scope>IDENTIFICATION</scope>
    <source>
        <strain evidence="3">JP 163 A</strain>
    </source>
</reference>
<feature type="compositionally biased region" description="Low complexity" evidence="1">
    <location>
        <begin position="69"/>
        <end position="105"/>
    </location>
</feature>
<evidence type="ECO:0000313" key="3">
    <source>
        <dbReference type="Ensembl" id="ENSXMAP00000031382.1"/>
    </source>
</evidence>
<feature type="compositionally biased region" description="Low complexity" evidence="1">
    <location>
        <begin position="159"/>
        <end position="174"/>
    </location>
</feature>